<evidence type="ECO:0000313" key="3">
    <source>
        <dbReference type="Proteomes" id="UP000594464"/>
    </source>
</evidence>
<dbReference type="Pfam" id="PF00501">
    <property type="entry name" value="AMP-binding"/>
    <property type="match status" value="1"/>
</dbReference>
<dbReference type="InterPro" id="IPR020845">
    <property type="entry name" value="AMP-binding_CS"/>
</dbReference>
<dbReference type="InterPro" id="IPR045851">
    <property type="entry name" value="AMP-bd_C_sf"/>
</dbReference>
<dbReference type="PROSITE" id="PS00455">
    <property type="entry name" value="AMP_BINDING"/>
    <property type="match status" value="1"/>
</dbReference>
<gene>
    <name evidence="2" type="ORF">G3M78_08420</name>
</gene>
<evidence type="ECO:0000259" key="1">
    <source>
        <dbReference type="Pfam" id="PF00501"/>
    </source>
</evidence>
<dbReference type="PANTHER" id="PTHR43767">
    <property type="entry name" value="LONG-CHAIN-FATTY-ACID--COA LIGASE"/>
    <property type="match status" value="1"/>
</dbReference>
<proteinExistence type="predicted"/>
<reference evidence="3" key="1">
    <citation type="submission" date="2020-02" db="EMBL/GenBank/DDBJ databases">
        <title>Genomic and physiological characterization of two novel Nitrospinaceae genera.</title>
        <authorList>
            <person name="Mueller A.J."/>
            <person name="Jung M.-Y."/>
            <person name="Strachan C.R."/>
            <person name="Herbold C.W."/>
            <person name="Kirkegaard R.H."/>
            <person name="Daims H."/>
        </authorList>
    </citation>
    <scope>NUCLEOTIDE SEQUENCE [LARGE SCALE GENOMIC DNA]</scope>
</reference>
<dbReference type="GO" id="GO:0016878">
    <property type="term" value="F:acid-thiol ligase activity"/>
    <property type="evidence" value="ECO:0007669"/>
    <property type="project" value="UniProtKB-ARBA"/>
</dbReference>
<dbReference type="InterPro" id="IPR050237">
    <property type="entry name" value="ATP-dep_AMP-bd_enzyme"/>
</dbReference>
<organism evidence="2 3">
    <name type="scientific">Candidatus Nitrohelix vancouverensis</name>
    <dbReference type="NCBI Taxonomy" id="2705534"/>
    <lineage>
        <taxon>Bacteria</taxon>
        <taxon>Pseudomonadati</taxon>
        <taxon>Nitrospinota/Tectimicrobiota group</taxon>
        <taxon>Nitrospinota</taxon>
        <taxon>Nitrospinia</taxon>
        <taxon>Nitrospinales</taxon>
        <taxon>Nitrospinaceae</taxon>
        <taxon>Candidatus Nitrohelix</taxon>
    </lineage>
</organism>
<dbReference type="PANTHER" id="PTHR43767:SF1">
    <property type="entry name" value="NONRIBOSOMAL PEPTIDE SYNTHASE PES1 (EUROFUNG)-RELATED"/>
    <property type="match status" value="1"/>
</dbReference>
<feature type="domain" description="AMP-dependent synthetase/ligase" evidence="1">
    <location>
        <begin position="11"/>
        <end position="391"/>
    </location>
</feature>
<dbReference type="AlphaFoldDB" id="A0A7T0C2L5"/>
<dbReference type="Gene3D" id="3.40.50.12780">
    <property type="entry name" value="N-terminal domain of ligase-like"/>
    <property type="match status" value="1"/>
</dbReference>
<evidence type="ECO:0000313" key="2">
    <source>
        <dbReference type="EMBL" id="QPJ65412.1"/>
    </source>
</evidence>
<dbReference type="EMBL" id="CP048620">
    <property type="protein sequence ID" value="QPJ65412.1"/>
    <property type="molecule type" value="Genomic_DNA"/>
</dbReference>
<dbReference type="InterPro" id="IPR000873">
    <property type="entry name" value="AMP-dep_synth/lig_dom"/>
</dbReference>
<dbReference type="Gene3D" id="3.30.300.30">
    <property type="match status" value="1"/>
</dbReference>
<dbReference type="KEGG" id="nva:G3M78_08420"/>
<accession>A0A7T0C2L5</accession>
<dbReference type="InterPro" id="IPR042099">
    <property type="entry name" value="ANL_N_sf"/>
</dbReference>
<name>A0A7T0C2L5_9BACT</name>
<sequence length="545" mass="60569">MNGHNIGGLIDRFAEETPDRDAIIVPHKKQSISFSALQRESDAIACGLIRKGLEKGDRVLVMTPFGIEFMAITFALFRAGLTPSLIDPGMGRKHILKCITETQPAAMIASPLAHIIRRFFPAPFQSVRHFITVGNTWLCGGVSLQKIKQEGSQPVDLPITQPDDPAAILFTSGSTGPPKGACYTHGMFLQQTQLLQSAYDIQAGQTDLPTFPLFALFGIGLGMTAIIPDMDFTRPAKADPQRITRLIQERNIDSSFGSPALWNTVARYCQANKVSLPGLKRILIAGAPVPGSLLKRFDDFLSEDCRVFTPYGATEALPVASIERREILNETWQRSEEGEGVCVGRPVEGMQFSVIRISDDPIEEWSSELLAPEGEVGELVAKAPWVTQAYFNRPEATRLSKIKDGDRFRHRMGDLGRQDASGRIWFYGRKSQRVVCESRTIYTIPCEAIFNRHPQVRRSALVGVGEWGKQTPLIIIELEPSSSPVNRNALRAELLELARRYPASDSIRQVLFYPEFPVDIRHNAKIFREQLAKWAETQGPQDSSA</sequence>
<dbReference type="NCBIfam" id="NF006754">
    <property type="entry name" value="PRK09274.1"/>
    <property type="match status" value="1"/>
</dbReference>
<dbReference type="Proteomes" id="UP000594464">
    <property type="component" value="Chromosome"/>
</dbReference>
<protein>
    <submittedName>
        <fullName evidence="2">AMP-binding protein</fullName>
    </submittedName>
</protein>
<dbReference type="SUPFAM" id="SSF56801">
    <property type="entry name" value="Acetyl-CoA synthetase-like"/>
    <property type="match status" value="1"/>
</dbReference>